<feature type="chain" id="PRO_5045491383" description="DUF3551 domain-containing protein" evidence="2">
    <location>
        <begin position="31"/>
        <end position="101"/>
    </location>
</feature>
<dbReference type="InterPro" id="IPR021937">
    <property type="entry name" value="DUF3551"/>
</dbReference>
<accession>A0ABU8B4U7</accession>
<dbReference type="EMBL" id="JAZHRV010000001">
    <property type="protein sequence ID" value="MEH2553073.1"/>
    <property type="molecule type" value="Genomic_DNA"/>
</dbReference>
<proteinExistence type="predicted"/>
<keyword evidence="2" id="KW-0732">Signal</keyword>
<evidence type="ECO:0000313" key="3">
    <source>
        <dbReference type="EMBL" id="MEH2553073.1"/>
    </source>
</evidence>
<evidence type="ECO:0008006" key="5">
    <source>
        <dbReference type="Google" id="ProtNLM"/>
    </source>
</evidence>
<evidence type="ECO:0000313" key="4">
    <source>
        <dbReference type="Proteomes" id="UP001364224"/>
    </source>
</evidence>
<gene>
    <name evidence="3" type="ORF">V1286_000602</name>
</gene>
<dbReference type="Proteomes" id="UP001364224">
    <property type="component" value="Unassembled WGS sequence"/>
</dbReference>
<organism evidence="3 4">
    <name type="scientific">Bradyrhizobium algeriense</name>
    <dbReference type="NCBI Taxonomy" id="634784"/>
    <lineage>
        <taxon>Bacteria</taxon>
        <taxon>Pseudomonadati</taxon>
        <taxon>Pseudomonadota</taxon>
        <taxon>Alphaproteobacteria</taxon>
        <taxon>Hyphomicrobiales</taxon>
        <taxon>Nitrobacteraceae</taxon>
        <taxon>Bradyrhizobium</taxon>
    </lineage>
</organism>
<evidence type="ECO:0000256" key="1">
    <source>
        <dbReference type="SAM" id="MobiDB-lite"/>
    </source>
</evidence>
<feature type="signal peptide" evidence="2">
    <location>
        <begin position="1"/>
        <end position="30"/>
    </location>
</feature>
<dbReference type="RefSeq" id="WP_334477462.1">
    <property type="nucleotide sequence ID" value="NZ_JAZHRV010000001.1"/>
</dbReference>
<feature type="region of interest" description="Disordered" evidence="1">
    <location>
        <begin position="75"/>
        <end position="101"/>
    </location>
</feature>
<reference evidence="3 4" key="1">
    <citation type="submission" date="2024-02" db="EMBL/GenBank/DDBJ databases">
        <title>Adaptive strategies in a cosmopolitan and abundant soil bacterium.</title>
        <authorList>
            <person name="Carini P."/>
        </authorList>
    </citation>
    <scope>NUCLEOTIDE SEQUENCE [LARGE SCALE GENOMIC DNA]</scope>
    <source>
        <strain evidence="3 4">AZCC 1608</strain>
    </source>
</reference>
<protein>
    <recommendedName>
        <fullName evidence="5">DUF3551 domain-containing protein</fullName>
    </recommendedName>
</protein>
<dbReference type="Pfam" id="PF12071">
    <property type="entry name" value="DUF3551"/>
    <property type="match status" value="1"/>
</dbReference>
<keyword evidence="4" id="KW-1185">Reference proteome</keyword>
<comment type="caution">
    <text evidence="3">The sequence shown here is derived from an EMBL/GenBank/DDBJ whole genome shotgun (WGS) entry which is preliminary data.</text>
</comment>
<sequence>MKEFLKVGAPVAAMFAIVALGAMTGDQANAKEFCRQDVTGHMTSCGFDTMEQCKAMSTGIGGDCFRDPFLKDNHNAFAYQPNPPHPKNRAHPRGSKATPRP</sequence>
<evidence type="ECO:0000256" key="2">
    <source>
        <dbReference type="SAM" id="SignalP"/>
    </source>
</evidence>
<name>A0ABU8B4U7_9BRAD</name>